<protein>
    <submittedName>
        <fullName evidence="3">F-box domain-containing protein</fullName>
    </submittedName>
</protein>
<dbReference type="AlphaFoldDB" id="A0A0N5A7C0"/>
<sequence>MSITLLPDEIIIKILSNLSNGDLKNVRMVDRNFNHMIEDNPDLWEKYELEKLSFTSVIVARNTCVDASNLYHIFKTHQIKVISTFVINAQLVEELFKLLNYFIKNEIVINYLDLTLKDEYVTRSVREFFTKVNYVRSLGIRSVKNDVINNKKITYYKDINSIWGKKFCLKSINESNGNYNIENGKRIGDFINHFIINNIITKRLYNKEFCNSCDCHDLSLMLLPSYKDDPYNIEGNRILGDIFLTWRTKFDGWQQMWFGAIGARRCQTCDKRILISIFKL</sequence>
<evidence type="ECO:0000259" key="1">
    <source>
        <dbReference type="PROSITE" id="PS50181"/>
    </source>
</evidence>
<feature type="domain" description="F-box" evidence="1">
    <location>
        <begin position="1"/>
        <end position="47"/>
    </location>
</feature>
<dbReference type="InterPro" id="IPR001810">
    <property type="entry name" value="F-box_dom"/>
</dbReference>
<keyword evidence="2" id="KW-1185">Reference proteome</keyword>
<organism evidence="2 3">
    <name type="scientific">Parastrongyloides trichosuri</name>
    <name type="common">Possum-specific nematode worm</name>
    <dbReference type="NCBI Taxonomy" id="131310"/>
    <lineage>
        <taxon>Eukaryota</taxon>
        <taxon>Metazoa</taxon>
        <taxon>Ecdysozoa</taxon>
        <taxon>Nematoda</taxon>
        <taxon>Chromadorea</taxon>
        <taxon>Rhabditida</taxon>
        <taxon>Tylenchina</taxon>
        <taxon>Panagrolaimomorpha</taxon>
        <taxon>Strongyloidoidea</taxon>
        <taxon>Strongyloididae</taxon>
        <taxon>Parastrongyloides</taxon>
    </lineage>
</organism>
<dbReference type="Pfam" id="PF12937">
    <property type="entry name" value="F-box-like"/>
    <property type="match status" value="1"/>
</dbReference>
<evidence type="ECO:0000313" key="3">
    <source>
        <dbReference type="WBParaSite" id="PTRK_0001790350.1"/>
    </source>
</evidence>
<dbReference type="SUPFAM" id="SSF81383">
    <property type="entry name" value="F-box domain"/>
    <property type="match status" value="1"/>
</dbReference>
<dbReference type="InterPro" id="IPR036047">
    <property type="entry name" value="F-box-like_dom_sf"/>
</dbReference>
<reference evidence="3" key="1">
    <citation type="submission" date="2017-02" db="UniProtKB">
        <authorList>
            <consortium name="WormBaseParasite"/>
        </authorList>
    </citation>
    <scope>IDENTIFICATION</scope>
</reference>
<dbReference type="SMART" id="SM00256">
    <property type="entry name" value="FBOX"/>
    <property type="match status" value="1"/>
</dbReference>
<accession>A0A0N5A7C0</accession>
<name>A0A0N5A7C0_PARTI</name>
<evidence type="ECO:0000313" key="2">
    <source>
        <dbReference type="Proteomes" id="UP000038045"/>
    </source>
</evidence>
<dbReference type="Proteomes" id="UP000038045">
    <property type="component" value="Unplaced"/>
</dbReference>
<proteinExistence type="predicted"/>
<dbReference type="WBParaSite" id="PTRK_0001790350.1">
    <property type="protein sequence ID" value="PTRK_0001790350.1"/>
    <property type="gene ID" value="PTRK_0001790350"/>
</dbReference>
<dbReference type="Gene3D" id="1.20.1280.50">
    <property type="match status" value="1"/>
</dbReference>
<dbReference type="PROSITE" id="PS50181">
    <property type="entry name" value="FBOX"/>
    <property type="match status" value="1"/>
</dbReference>